<evidence type="ECO:0000313" key="3">
    <source>
        <dbReference type="WBParaSite" id="nRc.2.0.1.t37397-RA"/>
    </source>
</evidence>
<feature type="region of interest" description="Disordered" evidence="1">
    <location>
        <begin position="1"/>
        <end position="23"/>
    </location>
</feature>
<keyword evidence="2" id="KW-1185">Reference proteome</keyword>
<dbReference type="AlphaFoldDB" id="A0A915KFA1"/>
<organism evidence="2 3">
    <name type="scientific">Romanomermis culicivorax</name>
    <name type="common">Nematode worm</name>
    <dbReference type="NCBI Taxonomy" id="13658"/>
    <lineage>
        <taxon>Eukaryota</taxon>
        <taxon>Metazoa</taxon>
        <taxon>Ecdysozoa</taxon>
        <taxon>Nematoda</taxon>
        <taxon>Enoplea</taxon>
        <taxon>Dorylaimia</taxon>
        <taxon>Mermithida</taxon>
        <taxon>Mermithoidea</taxon>
        <taxon>Mermithidae</taxon>
        <taxon>Romanomermis</taxon>
    </lineage>
</organism>
<evidence type="ECO:0000256" key="1">
    <source>
        <dbReference type="SAM" id="MobiDB-lite"/>
    </source>
</evidence>
<proteinExistence type="predicted"/>
<accession>A0A915KFA1</accession>
<name>A0A915KFA1_ROMCU</name>
<evidence type="ECO:0000313" key="2">
    <source>
        <dbReference type="Proteomes" id="UP000887565"/>
    </source>
</evidence>
<dbReference type="WBParaSite" id="nRc.2.0.1.t37397-RA">
    <property type="protein sequence ID" value="nRc.2.0.1.t37397-RA"/>
    <property type="gene ID" value="nRc.2.0.1.g37397"/>
</dbReference>
<dbReference type="Proteomes" id="UP000887565">
    <property type="component" value="Unplaced"/>
</dbReference>
<sequence length="86" mass="10000">MSSVRNNLRQRKKQISGAENQTPAMSEVCTATIRFYHEAEFIQTASTVGMNAKGDRSFSKNYEYELIMLDRNYSPYFGKLMIRFKC</sequence>
<protein>
    <submittedName>
        <fullName evidence="3">Uncharacterized protein</fullName>
    </submittedName>
</protein>
<reference evidence="3" key="1">
    <citation type="submission" date="2022-11" db="UniProtKB">
        <authorList>
            <consortium name="WormBaseParasite"/>
        </authorList>
    </citation>
    <scope>IDENTIFICATION</scope>
</reference>